<dbReference type="Pfam" id="PF11964">
    <property type="entry name" value="SpoIIAA-like"/>
    <property type="match status" value="1"/>
</dbReference>
<accession>A0A975G2V2</accession>
<dbReference type="SUPFAM" id="SSF52091">
    <property type="entry name" value="SpoIIaa-like"/>
    <property type="match status" value="1"/>
</dbReference>
<reference evidence="1" key="1">
    <citation type="submission" date="2021-04" db="EMBL/GenBank/DDBJ databases">
        <title>The complete genome sequence of Caulobacter sp. S6.</title>
        <authorList>
            <person name="Tang Y."/>
            <person name="Ouyang W."/>
            <person name="Liu Q."/>
            <person name="Huang B."/>
            <person name="Guo Z."/>
            <person name="Lei P."/>
        </authorList>
    </citation>
    <scope>NUCLEOTIDE SEQUENCE</scope>
    <source>
        <strain evidence="1">S6</strain>
    </source>
</reference>
<dbReference type="KEGG" id="caul:KCG34_06585"/>
<dbReference type="Proteomes" id="UP000676409">
    <property type="component" value="Chromosome"/>
</dbReference>
<dbReference type="InterPro" id="IPR036513">
    <property type="entry name" value="STAS_dom_sf"/>
</dbReference>
<name>A0A975G2V2_9CAUL</name>
<dbReference type="EMBL" id="CP073078">
    <property type="protein sequence ID" value="QUD89543.1"/>
    <property type="molecule type" value="Genomic_DNA"/>
</dbReference>
<protein>
    <submittedName>
        <fullName evidence="1">STAS/SEC14 domain-containing protein</fullName>
    </submittedName>
</protein>
<gene>
    <name evidence="1" type="ORF">KCG34_06585</name>
</gene>
<dbReference type="InterPro" id="IPR038396">
    <property type="entry name" value="SpoIIAA-like_sf"/>
</dbReference>
<sequence length="122" mass="13848">MIEKLAGFPSDVLAFACRGRVTRRDYETVLIPAAQAAFEAHDRVRLYYEIGPDFETIETGALLEDLKVGMEHLTSWDRVALVSDVDWIRNTVRLFGFLLPGRLKVFHLGEASEARHWISATN</sequence>
<evidence type="ECO:0000313" key="2">
    <source>
        <dbReference type="Proteomes" id="UP000676409"/>
    </source>
</evidence>
<dbReference type="Gene3D" id="3.40.50.10600">
    <property type="entry name" value="SpoIIaa-like domains"/>
    <property type="match status" value="1"/>
</dbReference>
<dbReference type="AlphaFoldDB" id="A0A975G2V2"/>
<dbReference type="RefSeq" id="WP_211939595.1">
    <property type="nucleotide sequence ID" value="NZ_CP073078.1"/>
</dbReference>
<proteinExistence type="predicted"/>
<dbReference type="InterPro" id="IPR021866">
    <property type="entry name" value="SpoIIAA-like"/>
</dbReference>
<evidence type="ECO:0000313" key="1">
    <source>
        <dbReference type="EMBL" id="QUD89543.1"/>
    </source>
</evidence>
<keyword evidence="2" id="KW-1185">Reference proteome</keyword>
<organism evidence="1 2">
    <name type="scientific">Phenylobacterium montanum</name>
    <dbReference type="NCBI Taxonomy" id="2823693"/>
    <lineage>
        <taxon>Bacteria</taxon>
        <taxon>Pseudomonadati</taxon>
        <taxon>Pseudomonadota</taxon>
        <taxon>Alphaproteobacteria</taxon>
        <taxon>Caulobacterales</taxon>
        <taxon>Caulobacteraceae</taxon>
        <taxon>Phenylobacterium</taxon>
    </lineage>
</organism>